<evidence type="ECO:0000313" key="2">
    <source>
        <dbReference type="EMBL" id="KAJ4476017.1"/>
    </source>
</evidence>
<feature type="compositionally biased region" description="Polar residues" evidence="1">
    <location>
        <begin position="278"/>
        <end position="290"/>
    </location>
</feature>
<reference evidence="2" key="2">
    <citation type="journal article" date="2023" name="Proc. Natl. Acad. Sci. U.S.A.">
        <title>A global phylogenomic analysis of the shiitake genus Lentinula.</title>
        <authorList>
            <person name="Sierra-Patev S."/>
            <person name="Min B."/>
            <person name="Naranjo-Ortiz M."/>
            <person name="Looney B."/>
            <person name="Konkel Z."/>
            <person name="Slot J.C."/>
            <person name="Sakamoto Y."/>
            <person name="Steenwyk J.L."/>
            <person name="Rokas A."/>
            <person name="Carro J."/>
            <person name="Camarero S."/>
            <person name="Ferreira P."/>
            <person name="Molpeceres G."/>
            <person name="Ruiz-Duenas F.J."/>
            <person name="Serrano A."/>
            <person name="Henrissat B."/>
            <person name="Drula E."/>
            <person name="Hughes K.W."/>
            <person name="Mata J.L."/>
            <person name="Ishikawa N.K."/>
            <person name="Vargas-Isla R."/>
            <person name="Ushijima S."/>
            <person name="Smith C.A."/>
            <person name="Donoghue J."/>
            <person name="Ahrendt S."/>
            <person name="Andreopoulos W."/>
            <person name="He G."/>
            <person name="LaButti K."/>
            <person name="Lipzen A."/>
            <person name="Ng V."/>
            <person name="Riley R."/>
            <person name="Sandor L."/>
            <person name="Barry K."/>
            <person name="Martinez A.T."/>
            <person name="Xiao Y."/>
            <person name="Gibbons J.G."/>
            <person name="Terashima K."/>
            <person name="Grigoriev I.V."/>
            <person name="Hibbett D."/>
        </authorList>
    </citation>
    <scope>NUCLEOTIDE SEQUENCE</scope>
    <source>
        <strain evidence="2">Sp2 HRB7682 ss15</strain>
    </source>
</reference>
<feature type="region of interest" description="Disordered" evidence="1">
    <location>
        <begin position="540"/>
        <end position="566"/>
    </location>
</feature>
<proteinExistence type="predicted"/>
<evidence type="ECO:0000313" key="3">
    <source>
        <dbReference type="Proteomes" id="UP001150238"/>
    </source>
</evidence>
<feature type="region of interest" description="Disordered" evidence="1">
    <location>
        <begin position="218"/>
        <end position="249"/>
    </location>
</feature>
<evidence type="ECO:0000256" key="1">
    <source>
        <dbReference type="SAM" id="MobiDB-lite"/>
    </source>
</evidence>
<sequence>MFASIFAPETLAGYWIVQNSDAEFPGDETDDEDDLPYLDLSEVHKVQASSSYPSVDTRKIAMPLTSPTPKPTTQPHGIPRRALSSVFAGPPKSSFLKDIKFRKKPSCSTTPIAIAQYADPGSSCESLSTSSASYPSVSVPTSFSEPISTQSWSSSSLSAQSLRKSYSQPEPRKFVECHSLPVKAQQFSIQPGARLLNPPGLSEEALGKRKALNDRVKPHVKRGGPAKPRPSTVLANSSTSRYQSHVSHTHHDAYHAQNLYEARDDHLIPGCIGQRGFSSRTSAVSASGPSTRFRGPQVSNDLVKIPSSQGNQNGHIHQFYSPHAHVQTSTQTNAHIPGLTSPPPIAVVGSAFLGDGAESGTRIVMAAEKFSVLLQNDPQQAKDVIEMLQLQRPGQTIATCNTLPQPQLNGSLDGFLNMPRRDPGIGHEITNRNSSVHGDHRGVDVGEWLIPSLGTGRIPEAGDQVNSGIEPGLYSGLSRNSRAEIEISTPDHPAIQFGQQKHTSMPPDADILDSSERVFYSSDPLPHRGKQRMISVQLKARTRRNTDPQSSATSPVPQPPPPVLQSNALDFDVHFRTSVSALSATPATLASPSTVSSSLQKLKATLNNGVDVIVISIESGSGLQANAVRRRD</sequence>
<comment type="caution">
    <text evidence="2">The sequence shown here is derived from an EMBL/GenBank/DDBJ whole genome shotgun (WGS) entry which is preliminary data.</text>
</comment>
<dbReference type="Proteomes" id="UP001150238">
    <property type="component" value="Unassembled WGS sequence"/>
</dbReference>
<dbReference type="EMBL" id="JANVFS010000021">
    <property type="protein sequence ID" value="KAJ4476017.1"/>
    <property type="molecule type" value="Genomic_DNA"/>
</dbReference>
<name>A0A9W9DLG1_9AGAR</name>
<accession>A0A9W9DLG1</accession>
<feature type="region of interest" description="Disordered" evidence="1">
    <location>
        <begin position="278"/>
        <end position="298"/>
    </location>
</feature>
<feature type="compositionally biased region" description="Polar residues" evidence="1">
    <location>
        <begin position="233"/>
        <end position="246"/>
    </location>
</feature>
<organism evidence="2 3">
    <name type="scientific">Lentinula lateritia</name>
    <dbReference type="NCBI Taxonomy" id="40482"/>
    <lineage>
        <taxon>Eukaryota</taxon>
        <taxon>Fungi</taxon>
        <taxon>Dikarya</taxon>
        <taxon>Basidiomycota</taxon>
        <taxon>Agaricomycotina</taxon>
        <taxon>Agaricomycetes</taxon>
        <taxon>Agaricomycetidae</taxon>
        <taxon>Agaricales</taxon>
        <taxon>Marasmiineae</taxon>
        <taxon>Omphalotaceae</taxon>
        <taxon>Lentinula</taxon>
    </lineage>
</organism>
<protein>
    <submittedName>
        <fullName evidence="2">Uncharacterized protein</fullName>
    </submittedName>
</protein>
<gene>
    <name evidence="2" type="ORF">C8J55DRAFT_562055</name>
</gene>
<reference evidence="2" key="1">
    <citation type="submission" date="2022-08" db="EMBL/GenBank/DDBJ databases">
        <authorList>
            <consortium name="DOE Joint Genome Institute"/>
            <person name="Min B."/>
            <person name="Riley R."/>
            <person name="Sierra-Patev S."/>
            <person name="Naranjo-Ortiz M."/>
            <person name="Looney B."/>
            <person name="Konkel Z."/>
            <person name="Slot J.C."/>
            <person name="Sakamoto Y."/>
            <person name="Steenwyk J.L."/>
            <person name="Rokas A."/>
            <person name="Carro J."/>
            <person name="Camarero S."/>
            <person name="Ferreira P."/>
            <person name="Molpeceres G."/>
            <person name="Ruiz-Duenas F.J."/>
            <person name="Serrano A."/>
            <person name="Henrissat B."/>
            <person name="Drula E."/>
            <person name="Hughes K.W."/>
            <person name="Mata J.L."/>
            <person name="Ishikawa N.K."/>
            <person name="Vargas-Isla R."/>
            <person name="Ushijima S."/>
            <person name="Smith C.A."/>
            <person name="Ahrendt S."/>
            <person name="Andreopoulos W."/>
            <person name="He G."/>
            <person name="Labutti K."/>
            <person name="Lipzen A."/>
            <person name="Ng V."/>
            <person name="Sandor L."/>
            <person name="Barry K."/>
            <person name="Martinez A.T."/>
            <person name="Xiao Y."/>
            <person name="Gibbons J.G."/>
            <person name="Terashima K."/>
            <person name="Hibbett D.S."/>
            <person name="Grigoriev I.V."/>
        </authorList>
    </citation>
    <scope>NUCLEOTIDE SEQUENCE</scope>
    <source>
        <strain evidence="2">Sp2 HRB7682 ss15</strain>
    </source>
</reference>
<dbReference type="AlphaFoldDB" id="A0A9W9DLG1"/>